<dbReference type="PaxDb" id="4113-PGSC0003DMT400089463"/>
<reference evidence="2" key="1">
    <citation type="journal article" date="2011" name="Nature">
        <title>Genome sequence and analysis of the tuber crop potato.</title>
        <authorList>
            <consortium name="The Potato Genome Sequencing Consortium"/>
        </authorList>
    </citation>
    <scope>NUCLEOTIDE SEQUENCE [LARGE SCALE GENOMIC DNA]</scope>
    <source>
        <strain evidence="2">cv. DM1-3 516 R44</strain>
    </source>
</reference>
<dbReference type="Gramene" id="PGSC0003DMT400089463">
    <property type="protein sequence ID" value="PGSC0003DMT400089463"/>
    <property type="gene ID" value="PGSC0003DMG400039034"/>
</dbReference>
<sequence>MRNGNRAEEHNGLSVRVKMPDDVVMKIISGGFEVVVQCKLLSKKIEVLDTVDYPMYFFHSTLGFVHKTPSNYVTTAQQAYIDEKLDDIRRFIIEDTSEEEVGEGGGGEEEETL</sequence>
<dbReference type="InParanoid" id="M1DI77"/>
<dbReference type="Proteomes" id="UP000011115">
    <property type="component" value="Unassembled WGS sequence"/>
</dbReference>
<reference evidence="1" key="2">
    <citation type="submission" date="2015-06" db="UniProtKB">
        <authorList>
            <consortium name="EnsemblPlants"/>
        </authorList>
    </citation>
    <scope>IDENTIFICATION</scope>
    <source>
        <strain evidence="1">DM1-3 516 R44</strain>
    </source>
</reference>
<dbReference type="HOGENOM" id="CLU_2137950_0_0_1"/>
<evidence type="ECO:0000313" key="2">
    <source>
        <dbReference type="Proteomes" id="UP000011115"/>
    </source>
</evidence>
<proteinExistence type="predicted"/>
<dbReference type="AlphaFoldDB" id="M1DI77"/>
<keyword evidence="2" id="KW-1185">Reference proteome</keyword>
<dbReference type="EnsemblPlants" id="PGSC0003DMT400089463">
    <property type="protein sequence ID" value="PGSC0003DMT400089463"/>
    <property type="gene ID" value="PGSC0003DMG400039034"/>
</dbReference>
<accession>M1DI77</accession>
<protein>
    <submittedName>
        <fullName evidence="1">F-box protein interaction domain containing protein</fullName>
    </submittedName>
</protein>
<organism evidence="1 2">
    <name type="scientific">Solanum tuberosum</name>
    <name type="common">Potato</name>
    <dbReference type="NCBI Taxonomy" id="4113"/>
    <lineage>
        <taxon>Eukaryota</taxon>
        <taxon>Viridiplantae</taxon>
        <taxon>Streptophyta</taxon>
        <taxon>Embryophyta</taxon>
        <taxon>Tracheophyta</taxon>
        <taxon>Spermatophyta</taxon>
        <taxon>Magnoliopsida</taxon>
        <taxon>eudicotyledons</taxon>
        <taxon>Gunneridae</taxon>
        <taxon>Pentapetalae</taxon>
        <taxon>asterids</taxon>
        <taxon>lamiids</taxon>
        <taxon>Solanales</taxon>
        <taxon>Solanaceae</taxon>
        <taxon>Solanoideae</taxon>
        <taxon>Solaneae</taxon>
        <taxon>Solanum</taxon>
    </lineage>
</organism>
<evidence type="ECO:0000313" key="1">
    <source>
        <dbReference type="EnsemblPlants" id="PGSC0003DMT400089463"/>
    </source>
</evidence>
<name>M1DI77_SOLTU</name>